<keyword evidence="3" id="KW-1185">Reference proteome</keyword>
<reference evidence="2 3" key="1">
    <citation type="journal article" date="2016" name="Antonie Van Leeuwenhoek">
        <title>Nocardia donostiensis sp. nov., isolated from human respiratory specimens.</title>
        <authorList>
            <person name="Ercibengoa M."/>
            <person name="Bell M."/>
            <person name="Marimon J.M."/>
            <person name="Humrighouse B."/>
            <person name="Klenk H.P."/>
            <person name="Potter G."/>
            <person name="Perez-Trallero E."/>
        </authorList>
    </citation>
    <scope>NUCLEOTIDE SEQUENCE [LARGE SCALE GENOMIC DNA]</scope>
    <source>
        <strain evidence="2 3">X1655</strain>
    </source>
</reference>
<comment type="caution">
    <text evidence="2">The sequence shown here is derived from an EMBL/GenBank/DDBJ whole genome shotgun (WGS) entry which is preliminary data.</text>
</comment>
<dbReference type="PANTHER" id="PTHR30136">
    <property type="entry name" value="HELIX-TURN-HELIX TRANSCRIPTIONAL REGULATOR, ICLR FAMILY"/>
    <property type="match status" value="1"/>
</dbReference>
<dbReference type="PROSITE" id="PS51077">
    <property type="entry name" value="HTH_ICLR"/>
    <property type="match status" value="1"/>
</dbReference>
<dbReference type="InterPro" id="IPR036388">
    <property type="entry name" value="WH-like_DNA-bd_sf"/>
</dbReference>
<evidence type="ECO:0000259" key="1">
    <source>
        <dbReference type="PROSITE" id="PS51077"/>
    </source>
</evidence>
<evidence type="ECO:0000313" key="2">
    <source>
        <dbReference type="EMBL" id="ONM46033.1"/>
    </source>
</evidence>
<protein>
    <recommendedName>
        <fullName evidence="1">HTH iclR-type domain-containing protein</fullName>
    </recommendedName>
</protein>
<dbReference type="Proteomes" id="UP000188836">
    <property type="component" value="Unassembled WGS sequence"/>
</dbReference>
<dbReference type="GO" id="GO:0003700">
    <property type="term" value="F:DNA-binding transcription factor activity"/>
    <property type="evidence" value="ECO:0007669"/>
    <property type="project" value="TreeGrafter"/>
</dbReference>
<dbReference type="Pfam" id="PF09339">
    <property type="entry name" value="HTH_IclR"/>
    <property type="match status" value="1"/>
</dbReference>
<dbReference type="InterPro" id="IPR036390">
    <property type="entry name" value="WH_DNA-bd_sf"/>
</dbReference>
<organism evidence="2 3">
    <name type="scientific">Nocardia donostiensis</name>
    <dbReference type="NCBI Taxonomy" id="1538463"/>
    <lineage>
        <taxon>Bacteria</taxon>
        <taxon>Bacillati</taxon>
        <taxon>Actinomycetota</taxon>
        <taxon>Actinomycetes</taxon>
        <taxon>Mycobacteriales</taxon>
        <taxon>Nocardiaceae</taxon>
        <taxon>Nocardia</taxon>
    </lineage>
</organism>
<gene>
    <name evidence="2" type="ORF">B0T46_25175</name>
</gene>
<evidence type="ECO:0000313" key="3">
    <source>
        <dbReference type="Proteomes" id="UP000188836"/>
    </source>
</evidence>
<dbReference type="GO" id="GO:0045892">
    <property type="term" value="P:negative regulation of DNA-templated transcription"/>
    <property type="evidence" value="ECO:0007669"/>
    <property type="project" value="TreeGrafter"/>
</dbReference>
<sequence length="80" mass="8609">MAASISIDTRGPIQPPASCIGRVAGVVEAIRGRDAAVTLTDIADRTGLPRSTVHRMLEQMVTVGWVRRRGLRYVIGPALQ</sequence>
<name>A0A1W0B5N5_9NOCA</name>
<feature type="domain" description="HTH iclR-type" evidence="1">
    <location>
        <begin position="17"/>
        <end position="77"/>
    </location>
</feature>
<dbReference type="PANTHER" id="PTHR30136:SF35">
    <property type="entry name" value="HTH-TYPE TRANSCRIPTIONAL REGULATOR RV1719"/>
    <property type="match status" value="1"/>
</dbReference>
<dbReference type="STRING" id="1538463.B0T36_23015"/>
<dbReference type="InterPro" id="IPR005471">
    <property type="entry name" value="Tscrpt_reg_IclR_N"/>
</dbReference>
<dbReference type="AlphaFoldDB" id="A0A1W0B5N5"/>
<accession>A0A1W0B5N5</accession>
<dbReference type="GO" id="GO:0003677">
    <property type="term" value="F:DNA binding"/>
    <property type="evidence" value="ECO:0007669"/>
    <property type="project" value="InterPro"/>
</dbReference>
<proteinExistence type="predicted"/>
<dbReference type="InterPro" id="IPR050707">
    <property type="entry name" value="HTH_MetabolicPath_Reg"/>
</dbReference>
<dbReference type="OrthoDB" id="9807558at2"/>
<dbReference type="Gene3D" id="1.10.10.10">
    <property type="entry name" value="Winged helix-like DNA-binding domain superfamily/Winged helix DNA-binding domain"/>
    <property type="match status" value="1"/>
</dbReference>
<dbReference type="RefSeq" id="WP_077121769.1">
    <property type="nucleotide sequence ID" value="NZ_MUKP01000052.1"/>
</dbReference>
<dbReference type="EMBL" id="MUMY01000035">
    <property type="protein sequence ID" value="ONM46033.1"/>
    <property type="molecule type" value="Genomic_DNA"/>
</dbReference>
<dbReference type="SUPFAM" id="SSF46785">
    <property type="entry name" value="Winged helix' DNA-binding domain"/>
    <property type="match status" value="1"/>
</dbReference>